<dbReference type="AlphaFoldDB" id="D0A556"/>
<evidence type="ECO:0000313" key="4">
    <source>
        <dbReference type="EMBL" id="CBH16400.1"/>
    </source>
</evidence>
<feature type="region of interest" description="Disordered" evidence="2">
    <location>
        <begin position="580"/>
        <end position="606"/>
    </location>
</feature>
<feature type="region of interest" description="Disordered" evidence="2">
    <location>
        <begin position="636"/>
        <end position="658"/>
    </location>
</feature>
<feature type="region of interest" description="Disordered" evidence="2">
    <location>
        <begin position="370"/>
        <end position="396"/>
    </location>
</feature>
<evidence type="ECO:0000256" key="1">
    <source>
        <dbReference type="PROSITE-ProRule" id="PRU00283"/>
    </source>
</evidence>
<organism evidence="4 5">
    <name type="scientific">Trypanosoma brucei gambiense (strain MHOM/CI/86/DAL972)</name>
    <dbReference type="NCBI Taxonomy" id="679716"/>
    <lineage>
        <taxon>Eukaryota</taxon>
        <taxon>Discoba</taxon>
        <taxon>Euglenozoa</taxon>
        <taxon>Kinetoplastea</taxon>
        <taxon>Metakinetoplastina</taxon>
        <taxon>Trypanosomatida</taxon>
        <taxon>Trypanosomatidae</taxon>
        <taxon>Trypanosoma</taxon>
    </lineage>
</organism>
<dbReference type="PANTHER" id="PTHR24115">
    <property type="entry name" value="KINESIN-RELATED"/>
    <property type="match status" value="1"/>
</dbReference>
<dbReference type="GO" id="GO:0007018">
    <property type="term" value="P:microtubule-based movement"/>
    <property type="evidence" value="ECO:0007669"/>
    <property type="project" value="InterPro"/>
</dbReference>
<dbReference type="GO" id="GO:0005524">
    <property type="term" value="F:ATP binding"/>
    <property type="evidence" value="ECO:0007669"/>
    <property type="project" value="UniProtKB-UniRule"/>
</dbReference>
<keyword evidence="1" id="KW-0547">Nucleotide-binding</keyword>
<sequence>MGRRTHVAVRLRPSEGSPTCVDVKDDKGKEVVVADMSGIYAISIPHIFRVDQVLDERCSNEELFEKLVYDRILSSAEQPDTSCFLAYGHTNSGKTHTIAGGRREAGLLSLAARAVLDMYGYLEVAMIEVYGENVHDLLAQGERRLIRRRAGPDGVAIIVEDLTTCSLSTLQEWEAVSAFGMETRRTAPTERNSRSSRSHALFTIKSRGLRLCMVDLAGSERQTTYSPQLNSESIAINKSLSRLSTVLEALSTIRRRPDGSSSYVNFRDTTLTVLLQRYLCGASMTVFVACIHPDVQFVQETMSTMRYTQRLKHIKTKPPPQKPNDDSSLFHPKEHKNLLEELSALRKIVGINPCAGVAAGNDDTLKTKLYQDNCAPPAPPQDAAPRVEGPDRSERSIMRHKQRLLRSKDIRRVAGWLVSRTLSMLPQLSVGFDDYFDDYLPGEIQVVGYVSLMACLPPCSKTEALNGLAFLDVGDPSIGLSMLDAGIPACVGLHKLSCKEVHSWEVHEYNETNNIFLLAFFKVDEQLVEPLGASGSPFACCGGLLTLEPLMPLALVFGAPLNAPNEVKENVLQHLVTLQSEQHQPAGASNDTDASQSVHKKSNDSHGSVPFFNSEVLDALSDYSYHYEVGEDSLIGSPVGPQRKALTDHNEGQNGDGFRSQISWESVQFQEDLTEMVCCRAVGSADIDEADDPEPSSLSSPSTFCGEEKELNPVPLPNSVAVRAVSCDIDPEKGEQSPQSVGEQIITDSADQCDVETLDDQPSLRAGGDESEISFKEVELTVGTTANTSSSPGLLESQAKSSHILVACEEENRLDCPRGEILELSGTLASESPEAHKGKGKKTKRENRDNHRDRDPVKQGCHYCVIL</sequence>
<keyword evidence="1" id="KW-0067">ATP-binding</keyword>
<dbReference type="GO" id="GO:0016887">
    <property type="term" value="F:ATP hydrolysis activity"/>
    <property type="evidence" value="ECO:0007669"/>
    <property type="project" value="TreeGrafter"/>
</dbReference>
<dbReference type="GO" id="GO:0008017">
    <property type="term" value="F:microtubule binding"/>
    <property type="evidence" value="ECO:0007669"/>
    <property type="project" value="InterPro"/>
</dbReference>
<feature type="region of interest" description="Disordered" evidence="2">
    <location>
        <begin position="686"/>
        <end position="712"/>
    </location>
</feature>
<accession>D0A556</accession>
<dbReference type="RefSeq" id="XP_011778664.1">
    <property type="nucleotide sequence ID" value="XM_011780362.1"/>
</dbReference>
<dbReference type="SMART" id="SM00129">
    <property type="entry name" value="KISc"/>
    <property type="match status" value="1"/>
</dbReference>
<dbReference type="Pfam" id="PF00225">
    <property type="entry name" value="Kinesin"/>
    <property type="match status" value="1"/>
</dbReference>
<dbReference type="GO" id="GO:0005871">
    <property type="term" value="C:kinesin complex"/>
    <property type="evidence" value="ECO:0007669"/>
    <property type="project" value="TreeGrafter"/>
</dbReference>
<proteinExistence type="inferred from homology"/>
<feature type="region of interest" description="Disordered" evidence="2">
    <location>
        <begin position="825"/>
        <end position="856"/>
    </location>
</feature>
<dbReference type="Proteomes" id="UP000002316">
    <property type="component" value="Chromosome 10"/>
</dbReference>
<dbReference type="InterPro" id="IPR027417">
    <property type="entry name" value="P-loop_NTPase"/>
</dbReference>
<dbReference type="FunFam" id="3.40.850.10:FF:000169">
    <property type="entry name" value="Kinesin, putative"/>
    <property type="match status" value="1"/>
</dbReference>
<protein>
    <submittedName>
        <fullName evidence="4">Kinesin-like protein, putative</fullName>
    </submittedName>
</protein>
<dbReference type="InterPro" id="IPR027640">
    <property type="entry name" value="Kinesin-like_fam"/>
</dbReference>
<dbReference type="KEGG" id="tbg:TbgDal_X14990"/>
<dbReference type="EMBL" id="FN554973">
    <property type="protein sequence ID" value="CBH16400.1"/>
    <property type="molecule type" value="Genomic_DNA"/>
</dbReference>
<dbReference type="InterPro" id="IPR001752">
    <property type="entry name" value="Kinesin_motor_dom"/>
</dbReference>
<dbReference type="VEuPathDB" id="TriTrypDB:Tbg972.10.14990"/>
<dbReference type="GO" id="GO:0005874">
    <property type="term" value="C:microtubule"/>
    <property type="evidence" value="ECO:0007669"/>
    <property type="project" value="TreeGrafter"/>
</dbReference>
<dbReference type="OrthoDB" id="123929at2759"/>
<feature type="domain" description="Kinesin motor" evidence="3">
    <location>
        <begin position="4"/>
        <end position="314"/>
    </location>
</feature>
<name>D0A556_TRYB9</name>
<dbReference type="PRINTS" id="PR00380">
    <property type="entry name" value="KINESINHEAVY"/>
</dbReference>
<dbReference type="GO" id="GO:0003777">
    <property type="term" value="F:microtubule motor activity"/>
    <property type="evidence" value="ECO:0007669"/>
    <property type="project" value="InterPro"/>
</dbReference>
<evidence type="ECO:0000259" key="3">
    <source>
        <dbReference type="PROSITE" id="PS50067"/>
    </source>
</evidence>
<comment type="similarity">
    <text evidence="1">Belongs to the TRAFAC class myosin-kinesin ATPase superfamily. Kinesin family.</text>
</comment>
<gene>
    <name evidence="4" type="ORF">TbgDal_X14990</name>
</gene>
<dbReference type="Gene3D" id="3.40.850.10">
    <property type="entry name" value="Kinesin motor domain"/>
    <property type="match status" value="1"/>
</dbReference>
<evidence type="ECO:0000256" key="2">
    <source>
        <dbReference type="SAM" id="MobiDB-lite"/>
    </source>
</evidence>
<evidence type="ECO:0000313" key="5">
    <source>
        <dbReference type="Proteomes" id="UP000002316"/>
    </source>
</evidence>
<dbReference type="SUPFAM" id="SSF52540">
    <property type="entry name" value="P-loop containing nucleoside triphosphate hydrolases"/>
    <property type="match status" value="1"/>
</dbReference>
<reference evidence="5" key="1">
    <citation type="journal article" date="2010" name="PLoS Negl. Trop. Dis.">
        <title>The genome sequence of Trypanosoma brucei gambiense, causative agent of chronic human african trypanosomiasis.</title>
        <authorList>
            <person name="Jackson A.P."/>
            <person name="Sanders M."/>
            <person name="Berry A."/>
            <person name="McQuillan J."/>
            <person name="Aslett M.A."/>
            <person name="Quail M.A."/>
            <person name="Chukualim B."/>
            <person name="Capewell P."/>
            <person name="MacLeod A."/>
            <person name="Melville S.E."/>
            <person name="Gibson W."/>
            <person name="Barry J.D."/>
            <person name="Berriman M."/>
            <person name="Hertz-Fowler C."/>
        </authorList>
    </citation>
    <scope>NUCLEOTIDE SEQUENCE [LARGE SCALE GENOMIC DNA]</scope>
    <source>
        <strain evidence="5">MHOM/CI/86/DAL972</strain>
    </source>
</reference>
<keyword evidence="1" id="KW-0505">Motor protein</keyword>
<feature type="compositionally biased region" description="Basic and acidic residues" evidence="2">
    <location>
        <begin position="846"/>
        <end position="856"/>
    </location>
</feature>
<dbReference type="GeneID" id="23864712"/>
<feature type="compositionally biased region" description="Polar residues" evidence="2">
    <location>
        <begin position="580"/>
        <end position="597"/>
    </location>
</feature>
<dbReference type="PANTHER" id="PTHR24115:SF929">
    <property type="entry name" value="KINESIN-LIKE PROTEIN AT 31E, ISOFORM A"/>
    <property type="match status" value="1"/>
</dbReference>
<dbReference type="PROSITE" id="PS50067">
    <property type="entry name" value="KINESIN_MOTOR_2"/>
    <property type="match status" value="1"/>
</dbReference>
<feature type="binding site" evidence="1">
    <location>
        <begin position="88"/>
        <end position="95"/>
    </location>
    <ligand>
        <name>ATP</name>
        <dbReference type="ChEBI" id="CHEBI:30616"/>
    </ligand>
</feature>
<feature type="region of interest" description="Disordered" evidence="2">
    <location>
        <begin position="312"/>
        <end position="331"/>
    </location>
</feature>
<dbReference type="InterPro" id="IPR036961">
    <property type="entry name" value="Kinesin_motor_dom_sf"/>
</dbReference>